<dbReference type="AlphaFoldDB" id="A0A2A2KJS1"/>
<reference evidence="5 6" key="1">
    <citation type="journal article" date="2017" name="Curr. Biol.">
        <title>Genome architecture and evolution of a unichromosomal asexual nematode.</title>
        <authorList>
            <person name="Fradin H."/>
            <person name="Zegar C."/>
            <person name="Gutwein M."/>
            <person name="Lucas J."/>
            <person name="Kovtun M."/>
            <person name="Corcoran D."/>
            <person name="Baugh L.R."/>
            <person name="Kiontke K."/>
            <person name="Gunsalus K."/>
            <person name="Fitch D.H."/>
            <person name="Piano F."/>
        </authorList>
    </citation>
    <scope>NUCLEOTIDE SEQUENCE [LARGE SCALE GENOMIC DNA]</scope>
    <source>
        <strain evidence="5">PF1309</strain>
    </source>
</reference>
<feature type="coiled-coil region" evidence="1">
    <location>
        <begin position="63"/>
        <end position="122"/>
    </location>
</feature>
<keyword evidence="1" id="KW-0175">Coiled coil</keyword>
<keyword evidence="6" id="KW-1185">Reference proteome</keyword>
<feature type="coiled-coil region" evidence="1">
    <location>
        <begin position="184"/>
        <end position="211"/>
    </location>
</feature>
<sequence>MSEIGKTCEFVCAEEEIDKVAINGNSAEITRKIHVKLEPRENIVIIKDLPFALERDSIRIDGIANATIHCVQIERQNKNLEKNNDSDTEEQDEESAELKKEIKAMLDEHTETKRKMKDTEIRRQLFNKVINEIKFGPADNKEALAKADFILNKDSLEALDQNIIFFAKKFDDLAREEFENEGKFKEQTKKLDNLRSKMVKLTNKKRQNKEQARITLESEGEDEVALLFIYRVNGAFWKPEYDIRIDDGQNLNITYGASISQNTGEDWKKAKILLSTAKPSSEYAIHNLPTLNAVLQSTHQTSLFRPTSAPTHSQSLFGTSSGQGMPVPRVGGTRLVAPTGLFGSTASAEGAQQDQSRPSIFGAASDNSTSHPRFGTATSGGLFGSSTVVSSTTEGGGQSYPAQSQPRSSLFGSVSNNSSNGQEEIQSRIRYTEANVISNNLNVEYETLKPATILNGNSQHKVILGQISLPVNLLHECIPAKYSKVFLFATGTNTSNMALLSGPANVYINKAFVSKICIPEIMPNEKFSMSLGTDSSVKVESSPVLKYHEQLGMISKHSSTSFEQKFKVKNSRSNEITLRIKHQIPRSSEQSIAVEILLEEKFKTIFR</sequence>
<dbReference type="PANTHER" id="PTHR31005:SF8">
    <property type="entry name" value="DUF4139 DOMAIN-CONTAINING PROTEIN"/>
    <property type="match status" value="1"/>
</dbReference>
<dbReference type="InterPro" id="IPR011935">
    <property type="entry name" value="CHP02231"/>
</dbReference>
<accession>A0A2A2KJS1</accession>
<gene>
    <name evidence="5" type="ORF">WR25_21041</name>
</gene>
<dbReference type="PANTHER" id="PTHR31005">
    <property type="entry name" value="DUF4139 DOMAIN-CONTAINING PROTEIN"/>
    <property type="match status" value="1"/>
</dbReference>
<feature type="region of interest" description="Disordered" evidence="2">
    <location>
        <begin position="345"/>
        <end position="425"/>
    </location>
</feature>
<dbReference type="EMBL" id="LIAE01008411">
    <property type="protein sequence ID" value="PAV74113.1"/>
    <property type="molecule type" value="Genomic_DNA"/>
</dbReference>
<dbReference type="NCBIfam" id="TIGR02231">
    <property type="entry name" value="mucoidy inhibitor MuiA family protein"/>
    <property type="match status" value="2"/>
</dbReference>
<dbReference type="OrthoDB" id="10068793at2759"/>
<dbReference type="STRING" id="2018661.A0A2A2KJS1"/>
<evidence type="ECO:0000259" key="4">
    <source>
        <dbReference type="Pfam" id="PF13600"/>
    </source>
</evidence>
<dbReference type="Proteomes" id="UP000218231">
    <property type="component" value="Unassembled WGS sequence"/>
</dbReference>
<protein>
    <recommendedName>
        <fullName evidence="7">DUF4139 domain-containing protein</fullName>
    </recommendedName>
</protein>
<proteinExistence type="predicted"/>
<feature type="compositionally biased region" description="Polar residues" evidence="2">
    <location>
        <begin position="345"/>
        <end position="358"/>
    </location>
</feature>
<dbReference type="Pfam" id="PF13598">
    <property type="entry name" value="DUF4139"/>
    <property type="match status" value="1"/>
</dbReference>
<dbReference type="InterPro" id="IPR037291">
    <property type="entry name" value="DUF4139"/>
</dbReference>
<evidence type="ECO:0000259" key="3">
    <source>
        <dbReference type="Pfam" id="PF13598"/>
    </source>
</evidence>
<evidence type="ECO:0000313" key="5">
    <source>
        <dbReference type="EMBL" id="PAV74113.1"/>
    </source>
</evidence>
<evidence type="ECO:0000313" key="6">
    <source>
        <dbReference type="Proteomes" id="UP000218231"/>
    </source>
</evidence>
<evidence type="ECO:0000256" key="2">
    <source>
        <dbReference type="SAM" id="MobiDB-lite"/>
    </source>
</evidence>
<feature type="domain" description="DUF4139" evidence="3">
    <location>
        <begin position="228"/>
        <end position="600"/>
    </location>
</feature>
<evidence type="ECO:0008006" key="7">
    <source>
        <dbReference type="Google" id="ProtNLM"/>
    </source>
</evidence>
<feature type="compositionally biased region" description="Polar residues" evidence="2">
    <location>
        <begin position="304"/>
        <end position="323"/>
    </location>
</feature>
<feature type="compositionally biased region" description="Low complexity" evidence="2">
    <location>
        <begin position="384"/>
        <end position="393"/>
    </location>
</feature>
<evidence type="ECO:0000256" key="1">
    <source>
        <dbReference type="SAM" id="Coils"/>
    </source>
</evidence>
<name>A0A2A2KJS1_9BILA</name>
<organism evidence="5 6">
    <name type="scientific">Diploscapter pachys</name>
    <dbReference type="NCBI Taxonomy" id="2018661"/>
    <lineage>
        <taxon>Eukaryota</taxon>
        <taxon>Metazoa</taxon>
        <taxon>Ecdysozoa</taxon>
        <taxon>Nematoda</taxon>
        <taxon>Chromadorea</taxon>
        <taxon>Rhabditida</taxon>
        <taxon>Rhabditina</taxon>
        <taxon>Rhabditomorpha</taxon>
        <taxon>Rhabditoidea</taxon>
        <taxon>Rhabditidae</taxon>
        <taxon>Diploscapter</taxon>
    </lineage>
</organism>
<feature type="compositionally biased region" description="Low complexity" evidence="2">
    <location>
        <begin position="408"/>
        <end position="420"/>
    </location>
</feature>
<feature type="domain" description="DUF4140" evidence="4">
    <location>
        <begin position="25"/>
        <end position="116"/>
    </location>
</feature>
<dbReference type="Pfam" id="PF13600">
    <property type="entry name" value="DUF4140"/>
    <property type="match status" value="1"/>
</dbReference>
<comment type="caution">
    <text evidence="5">The sequence shown here is derived from an EMBL/GenBank/DDBJ whole genome shotgun (WGS) entry which is preliminary data.</text>
</comment>
<feature type="region of interest" description="Disordered" evidence="2">
    <location>
        <begin position="304"/>
        <end position="325"/>
    </location>
</feature>
<dbReference type="InterPro" id="IPR025554">
    <property type="entry name" value="DUF4140"/>
</dbReference>